<evidence type="ECO:0000256" key="3">
    <source>
        <dbReference type="ARBA" id="ARBA00022676"/>
    </source>
</evidence>
<dbReference type="InterPro" id="IPR001173">
    <property type="entry name" value="Glyco_trans_2-like"/>
</dbReference>
<evidence type="ECO:0000256" key="6">
    <source>
        <dbReference type="ARBA" id="ARBA00022985"/>
    </source>
</evidence>
<dbReference type="InterPro" id="IPR029044">
    <property type="entry name" value="Nucleotide-diphossugar_trans"/>
</dbReference>
<feature type="transmembrane region" description="Helical" evidence="9">
    <location>
        <begin position="272"/>
        <end position="298"/>
    </location>
</feature>
<feature type="transmembrane region" description="Helical" evidence="9">
    <location>
        <begin position="239"/>
        <end position="260"/>
    </location>
</feature>
<keyword evidence="3" id="KW-0328">Glycosyltransferase</keyword>
<dbReference type="GO" id="GO:0009103">
    <property type="term" value="P:lipopolysaccharide biosynthetic process"/>
    <property type="evidence" value="ECO:0007669"/>
    <property type="project" value="UniProtKB-KW"/>
</dbReference>
<organism evidence="11 12">
    <name type="scientific">Mycobacterium simiae</name>
    <name type="common">Mycobacterium habana</name>
    <dbReference type="NCBI Taxonomy" id="1784"/>
    <lineage>
        <taxon>Bacteria</taxon>
        <taxon>Bacillati</taxon>
        <taxon>Actinomycetota</taxon>
        <taxon>Actinomycetes</taxon>
        <taxon>Mycobacteriales</taxon>
        <taxon>Mycobacteriaceae</taxon>
        <taxon>Mycobacterium</taxon>
        <taxon>Mycobacterium simiae complex</taxon>
    </lineage>
</organism>
<sequence length="324" mass="35389">MTDCKLRSGGAVHTLSVVIPVYRAAPTLRELYGQLTIAMQKIAPTFEIIFVEDCGDDESWSIIAELAAADERVHGVRMSRNYGQHNALLCGIRAARHDVIVTMDDDLQHPVSEIAPLLAALGPDVDVVYGAPQTEQHGLLRNAASRLTKLALASAMGAETARNVSAFRAFRTRLRDGFCDYRSPTVSIDVLLTWTTTRFTAIKVRHAPRAAGVSGYKVTRLIRYAIDLMTGFSTLPLQISSLIGFALVLFGVAIFVWVGANYLINGSEVPGFAFLASIIAIFSGAQLFALGIIGEYLARMHFRSMDRPTYVVRETVTHDSADGR</sequence>
<keyword evidence="7 9" id="KW-1133">Transmembrane helix</keyword>
<comment type="caution">
    <text evidence="11">The sequence shown here is derived from an EMBL/GenBank/DDBJ whole genome shotgun (WGS) entry which is preliminary data.</text>
</comment>
<dbReference type="AlphaFoldDB" id="A0A5B1BXR9"/>
<accession>A0A5B1BXR9</accession>
<evidence type="ECO:0000256" key="4">
    <source>
        <dbReference type="ARBA" id="ARBA00022679"/>
    </source>
</evidence>
<evidence type="ECO:0000313" key="11">
    <source>
        <dbReference type="EMBL" id="KAA1251989.1"/>
    </source>
</evidence>
<dbReference type="Gene3D" id="3.90.550.10">
    <property type="entry name" value="Spore Coat Polysaccharide Biosynthesis Protein SpsA, Chain A"/>
    <property type="match status" value="1"/>
</dbReference>
<proteinExistence type="inferred from homology"/>
<keyword evidence="6" id="KW-0448">Lipopolysaccharide biosynthesis</keyword>
<dbReference type="SUPFAM" id="SSF53448">
    <property type="entry name" value="Nucleotide-diphospho-sugar transferases"/>
    <property type="match status" value="1"/>
</dbReference>
<dbReference type="InterPro" id="IPR050256">
    <property type="entry name" value="Glycosyltransferase_2"/>
</dbReference>
<evidence type="ECO:0000256" key="8">
    <source>
        <dbReference type="ARBA" id="ARBA00023136"/>
    </source>
</evidence>
<protein>
    <submittedName>
        <fullName evidence="11">Glycosyltransferase family 2 protein</fullName>
    </submittedName>
</protein>
<dbReference type="EMBL" id="VTZN01000003">
    <property type="protein sequence ID" value="KAA1251989.1"/>
    <property type="molecule type" value="Genomic_DNA"/>
</dbReference>
<name>A0A5B1BXR9_MYCSI</name>
<dbReference type="GO" id="GO:0099621">
    <property type="term" value="F:undecaprenyl-phosphate 4-deoxy-4-formamido-L-arabinose transferase activity"/>
    <property type="evidence" value="ECO:0007669"/>
    <property type="project" value="TreeGrafter"/>
</dbReference>
<dbReference type="OrthoDB" id="9811884at2"/>
<keyword evidence="5 9" id="KW-0812">Transmembrane</keyword>
<evidence type="ECO:0000256" key="2">
    <source>
        <dbReference type="ARBA" id="ARBA00022475"/>
    </source>
</evidence>
<keyword evidence="8 9" id="KW-0472">Membrane</keyword>
<keyword evidence="2" id="KW-1003">Cell membrane</keyword>
<dbReference type="CDD" id="cd04187">
    <property type="entry name" value="DPM1_like_bac"/>
    <property type="match status" value="1"/>
</dbReference>
<reference evidence="11 12" key="1">
    <citation type="submission" date="2019-09" db="EMBL/GenBank/DDBJ databases">
        <title>Report of infection by Mycobacterium simiae a patient suffering from pulmonary tuberculosis.</title>
        <authorList>
            <person name="Mohanty P.S."/>
            <person name="Bansal A.K."/>
            <person name="Singh H."/>
            <person name="Sharma S."/>
            <person name="Patil S.A."/>
            <person name="Upadhaya P."/>
            <person name="Singh P.K."/>
            <person name="Kumar D."/>
            <person name="Kumar S."/>
            <person name="Singh R.K."/>
            <person name="Chaudhary B."/>
        </authorList>
    </citation>
    <scope>NUCLEOTIDE SEQUENCE [LARGE SCALE GENOMIC DNA]</scope>
    <source>
        <strain evidence="11 12">JAL-560-SIM</strain>
    </source>
</reference>
<evidence type="ECO:0000256" key="9">
    <source>
        <dbReference type="SAM" id="Phobius"/>
    </source>
</evidence>
<evidence type="ECO:0000313" key="12">
    <source>
        <dbReference type="Proteomes" id="UP000324701"/>
    </source>
</evidence>
<evidence type="ECO:0000256" key="5">
    <source>
        <dbReference type="ARBA" id="ARBA00022692"/>
    </source>
</evidence>
<feature type="domain" description="Glycosyltransferase 2-like" evidence="10">
    <location>
        <begin position="16"/>
        <end position="145"/>
    </location>
</feature>
<evidence type="ECO:0000256" key="1">
    <source>
        <dbReference type="ARBA" id="ARBA00006739"/>
    </source>
</evidence>
<dbReference type="PANTHER" id="PTHR48090">
    <property type="entry name" value="UNDECAPRENYL-PHOSPHATE 4-DEOXY-4-FORMAMIDO-L-ARABINOSE TRANSFERASE-RELATED"/>
    <property type="match status" value="1"/>
</dbReference>
<keyword evidence="4 11" id="KW-0808">Transferase</keyword>
<gene>
    <name evidence="11" type="ORF">F0Q45_01145</name>
</gene>
<evidence type="ECO:0000259" key="10">
    <source>
        <dbReference type="Pfam" id="PF00535"/>
    </source>
</evidence>
<keyword evidence="12" id="KW-1185">Reference proteome</keyword>
<dbReference type="Pfam" id="PF00535">
    <property type="entry name" value="Glycos_transf_2"/>
    <property type="match status" value="1"/>
</dbReference>
<comment type="similarity">
    <text evidence="1">Belongs to the glycosyltransferase 2 family.</text>
</comment>
<evidence type="ECO:0000256" key="7">
    <source>
        <dbReference type="ARBA" id="ARBA00022989"/>
    </source>
</evidence>
<dbReference type="PANTHER" id="PTHR48090:SF3">
    <property type="entry name" value="UNDECAPRENYL-PHOSPHATE 4-DEOXY-4-FORMAMIDO-L-ARABINOSE TRANSFERASE"/>
    <property type="match status" value="1"/>
</dbReference>
<dbReference type="GO" id="GO:0005886">
    <property type="term" value="C:plasma membrane"/>
    <property type="evidence" value="ECO:0007669"/>
    <property type="project" value="TreeGrafter"/>
</dbReference>
<dbReference type="Proteomes" id="UP000324701">
    <property type="component" value="Unassembled WGS sequence"/>
</dbReference>